<proteinExistence type="predicted"/>
<keyword evidence="3" id="KW-1185">Reference proteome</keyword>
<organism evidence="2 3">
    <name type="scientific">Aeromonas sobria</name>
    <dbReference type="NCBI Taxonomy" id="646"/>
    <lineage>
        <taxon>Bacteria</taxon>
        <taxon>Pseudomonadati</taxon>
        <taxon>Pseudomonadota</taxon>
        <taxon>Gammaproteobacteria</taxon>
        <taxon>Aeromonadales</taxon>
        <taxon>Aeromonadaceae</taxon>
        <taxon>Aeromonas</taxon>
    </lineage>
</organism>
<gene>
    <name evidence="2" type="ORF">CJP16_11335</name>
</gene>
<protein>
    <recommendedName>
        <fullName evidence="1">Zona occludens toxin N-terminal domain-containing protein</fullName>
    </recommendedName>
</protein>
<evidence type="ECO:0000259" key="1">
    <source>
        <dbReference type="Pfam" id="PF05707"/>
    </source>
</evidence>
<dbReference type="EMBL" id="NQMM01000031">
    <property type="protein sequence ID" value="PKQ77761.1"/>
    <property type="molecule type" value="Genomic_DNA"/>
</dbReference>
<reference evidence="2 3" key="1">
    <citation type="journal article" date="2017" name="Front. Microbiol.">
        <title>Strong Genomic and Phenotypic Heterogeneity in the Aeromonas sobria Species Complex.</title>
        <authorList>
            <person name="Gauthier J."/>
            <person name="Vincent A.T."/>
            <person name="Charette S.J."/>
            <person name="Derome N."/>
        </authorList>
    </citation>
    <scope>NUCLEOTIDE SEQUENCE [LARGE SCALE GENOMIC DNA]</scope>
    <source>
        <strain evidence="2 3">TM18</strain>
    </source>
</reference>
<dbReference type="InterPro" id="IPR008900">
    <property type="entry name" value="Zot_N"/>
</dbReference>
<dbReference type="AlphaFoldDB" id="A0A2N3IY92"/>
<sequence length="426" mass="48951">MKAPYFVTGPVGAGKSVTMVSIMVGYLNEGRAVATNIDVYPEHMPLNDIGKQTPIIRLPEEPRSSDLENLGFAYERPKKTALRSDQEQVYDESKNGCLALDETAFFMNTRDWNNPDRAQLIKWLRLVRKRGWNAFLGVQDIESIDKQIVNALCRTICWCYSSDTMFSSSMGVKGFLVYPLIWIARLVIKFGLRVPRIHVASYFKGKSKATGSPCGTKYTWGRWLYKAYDTAQEFDDGKELFDFPVRDSKGLIKCRIKLGNGDYKDAYLHPDAIDATPDCERYTDPRFVDMRACYTILPAKYIHQWYGDKPVQKTSQSGQVSASPATPPVYQFRFPITNPLQIPRWAIMRFADRVARRQNIPMILVLLRWGVITQATALRHPEFAKVVRRNYWLRKYGLKARLNYYGQLTLSRSLQYHRGYTLAPSV</sequence>
<accession>A0A2N3IY92</accession>
<dbReference type="Pfam" id="PF05707">
    <property type="entry name" value="Zot"/>
    <property type="match status" value="1"/>
</dbReference>
<comment type="caution">
    <text evidence="2">The sequence shown here is derived from an EMBL/GenBank/DDBJ whole genome shotgun (WGS) entry which is preliminary data.</text>
</comment>
<evidence type="ECO:0000313" key="2">
    <source>
        <dbReference type="EMBL" id="PKQ77761.1"/>
    </source>
</evidence>
<name>A0A2N3IY92_AERSO</name>
<dbReference type="InterPro" id="IPR027417">
    <property type="entry name" value="P-loop_NTPase"/>
</dbReference>
<dbReference type="Gene3D" id="3.40.50.300">
    <property type="entry name" value="P-loop containing nucleotide triphosphate hydrolases"/>
    <property type="match status" value="1"/>
</dbReference>
<dbReference type="RefSeq" id="WP_101324769.1">
    <property type="nucleotide sequence ID" value="NZ_NQMM01000031.1"/>
</dbReference>
<feature type="domain" description="Zona occludens toxin N-terminal" evidence="1">
    <location>
        <begin position="5"/>
        <end position="150"/>
    </location>
</feature>
<evidence type="ECO:0000313" key="3">
    <source>
        <dbReference type="Proteomes" id="UP000233467"/>
    </source>
</evidence>
<dbReference type="Proteomes" id="UP000233467">
    <property type="component" value="Unassembled WGS sequence"/>
</dbReference>